<dbReference type="EMBL" id="JBAWTH010000115">
    <property type="protein sequence ID" value="KAL2276401.1"/>
    <property type="molecule type" value="Genomic_DNA"/>
</dbReference>
<evidence type="ECO:0000313" key="2">
    <source>
        <dbReference type="Proteomes" id="UP001600888"/>
    </source>
</evidence>
<protein>
    <submittedName>
        <fullName evidence="1">Uncharacterized protein</fullName>
    </submittedName>
</protein>
<comment type="caution">
    <text evidence="1">The sequence shown here is derived from an EMBL/GenBank/DDBJ whole genome shotgun (WGS) entry which is preliminary data.</text>
</comment>
<reference evidence="1 2" key="1">
    <citation type="submission" date="2024-03" db="EMBL/GenBank/DDBJ databases">
        <title>A high-quality draft genome sequence of Diaporthe vaccinii, a causative agent of upright dieback and viscid rot disease in cranberry plants.</title>
        <authorList>
            <person name="Sarrasin M."/>
            <person name="Lang B.F."/>
            <person name="Burger G."/>
        </authorList>
    </citation>
    <scope>NUCLEOTIDE SEQUENCE [LARGE SCALE GENOMIC DNA]</scope>
    <source>
        <strain evidence="1 2">IS7</strain>
    </source>
</reference>
<sequence>MKIFSRVPLKETSIRFSFLRRGFLKAGNNEITVRNAKSDLTVPCGAHSRETDQYCWAKPPGYRLTLRCRLKTREQQVKEVLQRFDSL</sequence>
<name>A0ABR4E1Y4_9PEZI</name>
<organism evidence="1 2">
    <name type="scientific">Diaporthe vaccinii</name>
    <dbReference type="NCBI Taxonomy" id="105482"/>
    <lineage>
        <taxon>Eukaryota</taxon>
        <taxon>Fungi</taxon>
        <taxon>Dikarya</taxon>
        <taxon>Ascomycota</taxon>
        <taxon>Pezizomycotina</taxon>
        <taxon>Sordariomycetes</taxon>
        <taxon>Sordariomycetidae</taxon>
        <taxon>Diaporthales</taxon>
        <taxon>Diaporthaceae</taxon>
        <taxon>Diaporthe</taxon>
        <taxon>Diaporthe eres species complex</taxon>
    </lineage>
</organism>
<keyword evidence="2" id="KW-1185">Reference proteome</keyword>
<evidence type="ECO:0000313" key="1">
    <source>
        <dbReference type="EMBL" id="KAL2276401.1"/>
    </source>
</evidence>
<dbReference type="Proteomes" id="UP001600888">
    <property type="component" value="Unassembled WGS sequence"/>
</dbReference>
<accession>A0ABR4E1Y4</accession>
<gene>
    <name evidence="1" type="ORF">FJTKL_00928</name>
</gene>
<proteinExistence type="predicted"/>